<dbReference type="PANTHER" id="PTHR38690:SF1">
    <property type="entry name" value="PROTEASE"/>
    <property type="match status" value="1"/>
</dbReference>
<dbReference type="InterPro" id="IPR025263">
    <property type="entry name" value="YhdP_central"/>
</dbReference>
<name>A0A4V3RZI5_9PROT</name>
<sequence>MMKRTARLALLYTLEAIAALLALAIFGVALALWRLAAGPVAVDMFASELEARTARAFGAGRAEIGALLLSYDPQLATLVLRAEEVQVFGDSGQIISAARHIEAGLALDLLLIGRFAPVRVDADGGSFAVVRRADGSFAAGLGHAEYVAARSDDNLGGLDARLAIFNQAAQSSMLDRLVQIDLRGADIRYVDHHDGLTLLFEDTRADVDLTEDRIDADLSGTLLSSAGETPIALGLETGRDFQSLFIDLRVRELVPSSISAQRGRTEMLGRFNAPLNLDLVLDASREQGLTSALIDLEVGAGHWLAANGREPIERGTLRLSYDTTAGRIDLDVLQIESSLVQLDLQGELTGLSGYEDALPSRARYRLRSGPGSIDTGGVFPEPLVWTSADMRGDLDRRALRVGFEQLDLSVERAQASFTGAVSLQQVEERWLPNLTIEGPIEGRIGKEDVLRYWPVDFALGARDWIRDSIIGGSLFDAHLDLDIPARAIAERQLDDEALSLRFNFADADVRYVSTMTPLTGLSGEAELLGNSLTLDGGGGQIGSLQAETIYVRIPRLNPKGAMARFGGTGRGAARDLIALLDEEPMGFATAYGIDPAAFDGEGAIRFEIGRPMRRHVAVEDVDFDVTAQFENVSGPAGVGDVRFTDADVELVANPDGLLGTGEADLAGSRASIRWEESFNTPEDQPSSLITVSSIAGAGTLDQFGLPVRRFLNGPVGVDARLLGNGFDFRNATLTLDMADAAIALPGELWQKPPGVPAAATLTLSIEPNGEIHVDELAATAPTARIAANAVLEPGGRLVRASAEEVFVEGLLDVALMADRAGQEDDRLHIAVNGSYLNARTLFDELPFPRTGGSDGTSSGLPLLFEAGVDTVEVRGESFTNARLYLDSVERGIRGFSFSGQTRAGPVEVRFGPDGDLEGPRQLVVNSADASALLRAFTGFDNASGGELYLEARAPTLGEAGPMEGRLEANGFVLERMPLLARILAAGSLEGLGSLLSGQGLVFERLEGQFVWQNGVLEMPEARVAGPALGVTWTGLVDTATQRVAIDGTLLPSYGVNSVLGDLPLVGGLLTSRQGEGVIGVTFSVQGEFDETRVTANPLSALAPGVLRRIFEGTSAERELDALEAERLERERSREPSQADPGETIDEASPTADEAGATDETLEPQP</sequence>
<dbReference type="PANTHER" id="PTHR38690">
    <property type="entry name" value="PROTEASE-RELATED"/>
    <property type="match status" value="1"/>
</dbReference>
<gene>
    <name evidence="3" type="ORF">E5162_03685</name>
</gene>
<reference evidence="3 4" key="1">
    <citation type="journal article" date="2013" name="Int. J. Syst. Evol. Microbiol.">
        <title>Marinicauda pacifica gen. nov., sp. nov., a prosthecate alphaproteobacterium of the family Hyphomonadaceae isolated from deep seawater.</title>
        <authorList>
            <person name="Zhang X.Y."/>
            <person name="Li G.W."/>
            <person name="Wang C.S."/>
            <person name="Zhang Y.J."/>
            <person name="Xu X.W."/>
            <person name="Li H."/>
            <person name="Liu A."/>
            <person name="Liu C."/>
            <person name="Xie B.B."/>
            <person name="Qin Q.L."/>
            <person name="Xu Z."/>
            <person name="Chen X.L."/>
            <person name="Zhou B.C."/>
            <person name="Zhang Y.Z."/>
        </authorList>
    </citation>
    <scope>NUCLEOTIDE SEQUENCE [LARGE SCALE GENOMIC DNA]</scope>
    <source>
        <strain evidence="3 4">P-1 km-3</strain>
    </source>
</reference>
<evidence type="ECO:0000259" key="2">
    <source>
        <dbReference type="Pfam" id="PF13116"/>
    </source>
</evidence>
<comment type="caution">
    <text evidence="3">The sequence shown here is derived from an EMBL/GenBank/DDBJ whole genome shotgun (WGS) entry which is preliminary data.</text>
</comment>
<evidence type="ECO:0000313" key="4">
    <source>
        <dbReference type="Proteomes" id="UP000305451"/>
    </source>
</evidence>
<dbReference type="OrthoDB" id="7161641at2"/>
<feature type="domain" description="YhdP central" evidence="2">
    <location>
        <begin position="332"/>
        <end position="884"/>
    </location>
</feature>
<feature type="compositionally biased region" description="Basic and acidic residues" evidence="1">
    <location>
        <begin position="1123"/>
        <end position="1136"/>
    </location>
</feature>
<dbReference type="RefSeq" id="WP_135943585.1">
    <property type="nucleotide sequence ID" value="NZ_BMEI01000001.1"/>
</dbReference>
<organism evidence="3 4">
    <name type="scientific">Marinicauda pacifica</name>
    <dbReference type="NCBI Taxonomy" id="1133559"/>
    <lineage>
        <taxon>Bacteria</taxon>
        <taxon>Pseudomonadati</taxon>
        <taxon>Pseudomonadota</taxon>
        <taxon>Alphaproteobacteria</taxon>
        <taxon>Maricaulales</taxon>
        <taxon>Maricaulaceae</taxon>
        <taxon>Marinicauda</taxon>
    </lineage>
</organism>
<dbReference type="Proteomes" id="UP000305451">
    <property type="component" value="Unassembled WGS sequence"/>
</dbReference>
<dbReference type="EMBL" id="SRXV01000001">
    <property type="protein sequence ID" value="TGY94389.1"/>
    <property type="molecule type" value="Genomic_DNA"/>
</dbReference>
<feature type="region of interest" description="Disordered" evidence="1">
    <location>
        <begin position="1123"/>
        <end position="1165"/>
    </location>
</feature>
<evidence type="ECO:0000313" key="3">
    <source>
        <dbReference type="EMBL" id="TGY94389.1"/>
    </source>
</evidence>
<keyword evidence="4" id="KW-1185">Reference proteome</keyword>
<dbReference type="Pfam" id="PF13116">
    <property type="entry name" value="YhdP"/>
    <property type="match status" value="1"/>
</dbReference>
<accession>A0A4V3RZI5</accession>
<dbReference type="AlphaFoldDB" id="A0A4V3RZI5"/>
<proteinExistence type="predicted"/>
<evidence type="ECO:0000256" key="1">
    <source>
        <dbReference type="SAM" id="MobiDB-lite"/>
    </source>
</evidence>
<feature type="compositionally biased region" description="Acidic residues" evidence="1">
    <location>
        <begin position="1155"/>
        <end position="1165"/>
    </location>
</feature>
<dbReference type="InterPro" id="IPR011836">
    <property type="entry name" value="YhdP"/>
</dbReference>
<protein>
    <recommendedName>
        <fullName evidence="2">YhdP central domain-containing protein</fullName>
    </recommendedName>
</protein>